<name>A0A1G6NAC1_9PSEU</name>
<dbReference type="PROSITE" id="PS51186">
    <property type="entry name" value="GNAT"/>
    <property type="match status" value="1"/>
</dbReference>
<evidence type="ECO:0000313" key="4">
    <source>
        <dbReference type="Proteomes" id="UP000199501"/>
    </source>
</evidence>
<dbReference type="PANTHER" id="PTHR31435:SF10">
    <property type="entry name" value="BSR4717 PROTEIN"/>
    <property type="match status" value="1"/>
</dbReference>
<dbReference type="GO" id="GO:0016747">
    <property type="term" value="F:acyltransferase activity, transferring groups other than amino-acyl groups"/>
    <property type="evidence" value="ECO:0007669"/>
    <property type="project" value="InterPro"/>
</dbReference>
<dbReference type="Proteomes" id="UP000199501">
    <property type="component" value="Unassembled WGS sequence"/>
</dbReference>
<dbReference type="PROSITE" id="PS51729">
    <property type="entry name" value="GNAT_YJDJ"/>
    <property type="match status" value="1"/>
</dbReference>
<dbReference type="EMBL" id="FMZZ01000003">
    <property type="protein sequence ID" value="SDC64759.1"/>
    <property type="molecule type" value="Genomic_DNA"/>
</dbReference>
<dbReference type="STRING" id="1271860.SAMN05216174_103269"/>
<evidence type="ECO:0000313" key="3">
    <source>
        <dbReference type="EMBL" id="SDC64759.1"/>
    </source>
</evidence>
<evidence type="ECO:0000259" key="1">
    <source>
        <dbReference type="PROSITE" id="PS51186"/>
    </source>
</evidence>
<gene>
    <name evidence="3" type="ORF">SAMN05216174_103269</name>
</gene>
<feature type="domain" description="N-acetyltransferase" evidence="2">
    <location>
        <begin position="13"/>
        <end position="99"/>
    </location>
</feature>
<protein>
    <submittedName>
        <fullName evidence="3">Uncharacterized protein</fullName>
    </submittedName>
</protein>
<keyword evidence="4" id="KW-1185">Reference proteome</keyword>
<dbReference type="SUPFAM" id="SSF55729">
    <property type="entry name" value="Acyl-CoA N-acyltransferases (Nat)"/>
    <property type="match status" value="1"/>
</dbReference>
<reference evidence="4" key="1">
    <citation type="submission" date="2016-10" db="EMBL/GenBank/DDBJ databases">
        <authorList>
            <person name="Varghese N."/>
            <person name="Submissions S."/>
        </authorList>
    </citation>
    <scope>NUCLEOTIDE SEQUENCE [LARGE SCALE GENOMIC DNA]</scope>
    <source>
        <strain evidence="4">IBRC-M 10403</strain>
    </source>
</reference>
<dbReference type="InterPro" id="IPR016181">
    <property type="entry name" value="Acyl_CoA_acyltransferase"/>
</dbReference>
<sequence length="105" mass="11556">MSGADRVKSLDLRDEPAKSQYEGWHDGQLAGYVQYNRLDGSVALMHTQVTEAFEGRGVGGVLARAVLDDIRAKGHTVRPYCPFLKGWIDKHPEYQDLLAADTPAG</sequence>
<dbReference type="InterPro" id="IPR031165">
    <property type="entry name" value="GNAT_YJDJ"/>
</dbReference>
<feature type="domain" description="N-acetyltransferase" evidence="1">
    <location>
        <begin position="1"/>
        <end position="105"/>
    </location>
</feature>
<dbReference type="InterPro" id="IPR000182">
    <property type="entry name" value="GNAT_dom"/>
</dbReference>
<evidence type="ECO:0000259" key="2">
    <source>
        <dbReference type="PROSITE" id="PS51729"/>
    </source>
</evidence>
<dbReference type="Gene3D" id="3.40.630.30">
    <property type="match status" value="1"/>
</dbReference>
<proteinExistence type="predicted"/>
<dbReference type="InterPro" id="IPR045057">
    <property type="entry name" value="Gcn5-rel_NAT"/>
</dbReference>
<dbReference type="PANTHER" id="PTHR31435">
    <property type="entry name" value="PROTEIN NATD1"/>
    <property type="match status" value="1"/>
</dbReference>
<dbReference type="Pfam" id="PF14542">
    <property type="entry name" value="Acetyltransf_CG"/>
    <property type="match status" value="1"/>
</dbReference>
<dbReference type="AlphaFoldDB" id="A0A1G6NAC1"/>
<accession>A0A1G6NAC1</accession>
<dbReference type="RefSeq" id="WP_228771496.1">
    <property type="nucleotide sequence ID" value="NZ_FMZZ01000003.1"/>
</dbReference>
<organism evidence="3 4">
    <name type="scientific">Actinokineospora iranica</name>
    <dbReference type="NCBI Taxonomy" id="1271860"/>
    <lineage>
        <taxon>Bacteria</taxon>
        <taxon>Bacillati</taxon>
        <taxon>Actinomycetota</taxon>
        <taxon>Actinomycetes</taxon>
        <taxon>Pseudonocardiales</taxon>
        <taxon>Pseudonocardiaceae</taxon>
        <taxon>Actinokineospora</taxon>
    </lineage>
</organism>